<name>A0A8S5TGD9_9CAUD</name>
<sequence length="215" mass="24993">MNLTSNDFLSHNLSPVPSQMFVWFVNREDDTTCYEFTNEGVNNNYNKEVDERKEEIKEFGLIGNGSKIYFNTKDGIINIADRKIKLFVESDEDINVYLRLTENDEADYHNVVQYKKAAFDYIPVPGVAQAIPGTVTNHFIGYNCETEHFSFQVILDVPVGQPMELKTIITMKNTDFEGKICMQSWKDDEIRYYEEEDIKLEQSKPVENKFVLLNI</sequence>
<accession>A0A8S5TGD9</accession>
<organism evidence="1">
    <name type="scientific">Myoviridae sp. ctIty1</name>
    <dbReference type="NCBI Taxonomy" id="2827673"/>
    <lineage>
        <taxon>Viruses</taxon>
        <taxon>Duplodnaviria</taxon>
        <taxon>Heunggongvirae</taxon>
        <taxon>Uroviricota</taxon>
        <taxon>Caudoviricetes</taxon>
    </lineage>
</organism>
<evidence type="ECO:0000313" key="1">
    <source>
        <dbReference type="EMBL" id="DAF62372.1"/>
    </source>
</evidence>
<reference evidence="1" key="1">
    <citation type="journal article" date="2021" name="Proc. Natl. Acad. Sci. U.S.A.">
        <title>A Catalog of Tens of Thousands of Viruses from Human Metagenomes Reveals Hidden Associations with Chronic Diseases.</title>
        <authorList>
            <person name="Tisza M.J."/>
            <person name="Buck C.B."/>
        </authorList>
    </citation>
    <scope>NUCLEOTIDE SEQUENCE</scope>
    <source>
        <strain evidence="1">CtIty1</strain>
    </source>
</reference>
<dbReference type="EMBL" id="BK032823">
    <property type="protein sequence ID" value="DAF62372.1"/>
    <property type="molecule type" value="Genomic_DNA"/>
</dbReference>
<protein>
    <submittedName>
        <fullName evidence="1">Uncharacterized protein</fullName>
    </submittedName>
</protein>
<proteinExistence type="predicted"/>